<evidence type="ECO:0000313" key="2">
    <source>
        <dbReference type="EMBL" id="MFD1587760.1"/>
    </source>
</evidence>
<dbReference type="Proteomes" id="UP001597119">
    <property type="component" value="Unassembled WGS sequence"/>
</dbReference>
<evidence type="ECO:0008006" key="4">
    <source>
        <dbReference type="Google" id="ProtNLM"/>
    </source>
</evidence>
<dbReference type="RefSeq" id="WP_247380702.1">
    <property type="nucleotide sequence ID" value="NZ_JALLGV010000008.1"/>
</dbReference>
<feature type="transmembrane region" description="Helical" evidence="1">
    <location>
        <begin position="64"/>
        <end position="84"/>
    </location>
</feature>
<evidence type="ECO:0000313" key="3">
    <source>
        <dbReference type="Proteomes" id="UP001597119"/>
    </source>
</evidence>
<reference evidence="2 3" key="1">
    <citation type="journal article" date="2019" name="Int. J. Syst. Evol. Microbiol.">
        <title>The Global Catalogue of Microorganisms (GCM) 10K type strain sequencing project: providing services to taxonomists for standard genome sequencing and annotation.</title>
        <authorList>
            <consortium name="The Broad Institute Genomics Platform"/>
            <consortium name="The Broad Institute Genome Sequencing Center for Infectious Disease"/>
            <person name="Wu L."/>
            <person name="Ma J."/>
        </authorList>
    </citation>
    <scope>NUCLEOTIDE SEQUENCE [LARGE SCALE GENOMIC DNA]</scope>
    <source>
        <strain evidence="2 3">CGMCC 1.12125</strain>
    </source>
</reference>
<accession>A0ABD6CBY6</accession>
<gene>
    <name evidence="2" type="ORF">ACFR9U_12260</name>
</gene>
<keyword evidence="3" id="KW-1185">Reference proteome</keyword>
<keyword evidence="1" id="KW-0472">Membrane</keyword>
<dbReference type="EMBL" id="JBHUDJ010000006">
    <property type="protein sequence ID" value="MFD1587760.1"/>
    <property type="molecule type" value="Genomic_DNA"/>
</dbReference>
<proteinExistence type="predicted"/>
<feature type="transmembrane region" description="Helical" evidence="1">
    <location>
        <begin position="90"/>
        <end position="110"/>
    </location>
</feature>
<protein>
    <recommendedName>
        <fullName evidence="4">SPW repeat-containing protein</fullName>
    </recommendedName>
</protein>
<keyword evidence="1" id="KW-0812">Transmembrane</keyword>
<dbReference type="AlphaFoldDB" id="A0ABD6CBY6"/>
<name>A0ABD6CBY6_9EURY</name>
<dbReference type="PROSITE" id="PS51257">
    <property type="entry name" value="PROKAR_LIPOPROTEIN"/>
    <property type="match status" value="1"/>
</dbReference>
<feature type="transmembrane region" description="Helical" evidence="1">
    <location>
        <begin position="37"/>
        <end position="57"/>
    </location>
</feature>
<organism evidence="2 3">
    <name type="scientific">Halorientalis brevis</name>
    <dbReference type="NCBI Taxonomy" id="1126241"/>
    <lineage>
        <taxon>Archaea</taxon>
        <taxon>Methanobacteriati</taxon>
        <taxon>Methanobacteriota</taxon>
        <taxon>Stenosarchaea group</taxon>
        <taxon>Halobacteria</taxon>
        <taxon>Halobacteriales</taxon>
        <taxon>Haloarculaceae</taxon>
        <taxon>Halorientalis</taxon>
    </lineage>
</organism>
<sequence length="128" mass="13370">MRASRFTLAAAVLALLACPLAIIAPFALNVPPGPRGGISLSGLVGGIFAGYNVYAVWRSGRPHFAAAVMATVFGVWLILAPLQYDVDAPMIATTQFAGMVLASFGGFSALEAVQSRWVDAGERATTRD</sequence>
<evidence type="ECO:0000256" key="1">
    <source>
        <dbReference type="SAM" id="Phobius"/>
    </source>
</evidence>
<comment type="caution">
    <text evidence="2">The sequence shown here is derived from an EMBL/GenBank/DDBJ whole genome shotgun (WGS) entry which is preliminary data.</text>
</comment>
<keyword evidence="1" id="KW-1133">Transmembrane helix</keyword>